<feature type="transmembrane region" description="Helical" evidence="4">
    <location>
        <begin position="635"/>
        <end position="654"/>
    </location>
</feature>
<name>A0ABN9RRI0_9DINO</name>
<dbReference type="Proteomes" id="UP001189429">
    <property type="component" value="Unassembled WGS sequence"/>
</dbReference>
<feature type="binding site" evidence="1">
    <location>
        <begin position="428"/>
        <end position="435"/>
    </location>
    <ligand>
        <name>ATP</name>
        <dbReference type="ChEBI" id="CHEBI:30616"/>
    </ligand>
</feature>
<feature type="transmembrane region" description="Helical" evidence="4">
    <location>
        <begin position="746"/>
        <end position="769"/>
    </location>
</feature>
<dbReference type="Gene3D" id="3.40.850.10">
    <property type="entry name" value="Kinesin motor domain"/>
    <property type="match status" value="1"/>
</dbReference>
<keyword evidence="2" id="KW-0175">Coiled coil</keyword>
<evidence type="ECO:0000259" key="5">
    <source>
        <dbReference type="PROSITE" id="PS50067"/>
    </source>
</evidence>
<reference evidence="6" key="1">
    <citation type="submission" date="2023-10" db="EMBL/GenBank/DDBJ databases">
        <authorList>
            <person name="Chen Y."/>
            <person name="Shah S."/>
            <person name="Dougan E. K."/>
            <person name="Thang M."/>
            <person name="Chan C."/>
        </authorList>
    </citation>
    <scope>NUCLEOTIDE SEQUENCE [LARGE SCALE GENOMIC DNA]</scope>
</reference>
<feature type="transmembrane region" description="Helical" evidence="4">
    <location>
        <begin position="583"/>
        <end position="603"/>
    </location>
</feature>
<comment type="caution">
    <text evidence="6">The sequence shown here is derived from an EMBL/GenBank/DDBJ whole genome shotgun (WGS) entry which is preliminary data.</text>
</comment>
<organism evidence="6 7">
    <name type="scientific">Prorocentrum cordatum</name>
    <dbReference type="NCBI Taxonomy" id="2364126"/>
    <lineage>
        <taxon>Eukaryota</taxon>
        <taxon>Sar</taxon>
        <taxon>Alveolata</taxon>
        <taxon>Dinophyceae</taxon>
        <taxon>Prorocentrales</taxon>
        <taxon>Prorocentraceae</taxon>
        <taxon>Prorocentrum</taxon>
    </lineage>
</organism>
<keyword evidence="1" id="KW-0547">Nucleotide-binding</keyword>
<comment type="similarity">
    <text evidence="1">Belongs to the TRAFAC class myosin-kinesin ATPase superfamily. Kinesin family.</text>
</comment>
<dbReference type="EMBL" id="CAUYUJ010007591">
    <property type="protein sequence ID" value="CAK0821296.1"/>
    <property type="molecule type" value="Genomic_DNA"/>
</dbReference>
<dbReference type="SUPFAM" id="SSF52540">
    <property type="entry name" value="P-loop containing nucleoside triphosphate hydrolases"/>
    <property type="match status" value="1"/>
</dbReference>
<evidence type="ECO:0000256" key="1">
    <source>
        <dbReference type="PROSITE-ProRule" id="PRU00283"/>
    </source>
</evidence>
<feature type="coiled-coil region" evidence="2">
    <location>
        <begin position="321"/>
        <end position="348"/>
    </location>
</feature>
<dbReference type="InterPro" id="IPR036961">
    <property type="entry name" value="Kinesin_motor_dom_sf"/>
</dbReference>
<dbReference type="InterPro" id="IPR027640">
    <property type="entry name" value="Kinesin-like_fam"/>
</dbReference>
<keyword evidence="7" id="KW-1185">Reference proteome</keyword>
<proteinExistence type="inferred from homology"/>
<feature type="region of interest" description="Disordered" evidence="3">
    <location>
        <begin position="1"/>
        <end position="30"/>
    </location>
</feature>
<evidence type="ECO:0000256" key="4">
    <source>
        <dbReference type="SAM" id="Phobius"/>
    </source>
</evidence>
<evidence type="ECO:0000256" key="2">
    <source>
        <dbReference type="SAM" id="Coils"/>
    </source>
</evidence>
<keyword evidence="4" id="KW-1133">Transmembrane helix</keyword>
<feature type="transmembrane region" description="Helical" evidence="4">
    <location>
        <begin position="790"/>
        <end position="811"/>
    </location>
</feature>
<sequence length="877" mass="97071">MAEAIEAHEEAREVTVAAEQDDDAGEEQDPKVAALGKLQALLDGAAPKSELEAALKLAKAAGVDDAAQELRAAEQRLEDLDARIKAAGKLSKAVAARDAAKIKKALAEAEKCQVDSSRLDEAREVLAVEEPRQKARDRLSAAEEAGDAEAMKAALAKGEKVGLPEAELDKYRELLNSTESKEKAEAMLKGAVKEKEVKKLKFAIQQAKEAGVEKDVIKEAKAVLKEELPKAEARELLKEALEKGTVEALEEAVIAAKEAPLPKDEYRDANTLLKREKEKAKLLKSVKQALSDSKSADMADIDSMREAKDKLAAAITDALAANVAEADLKDAESRRKKLHNTIEDLKGSIRVFCRVRPLSSKEKEKGDTKVTNAIDSMNLSIESESGGSSKYCFDAVFMPGTQGEVFNDCKDLVQSAVDGYNVTLFAYGQTGAGKTFTMYGAKGQEGVAPRTIQELYRVVEEGKIRCDYTVMCSMLELYRNDLVDLLSKGNPAASKGKLNLKVDKAGAVLVENLTEEACDSADELSRLLERGNEQRTVAATEMNSESSRSHLVLIIKVVSVNRETKEKLAGHAKCVAEEVELRWLMICLALVFATIYLSISGVMPKIVRIFIMTEDLRAPGTPEGPRDLGAVNITYFWTSLGTFFWLALTVFMVISTTPPLMFNVSHFALYVLSIRMAEHGMLNYYKNLGDSDELSIWRGQQSYMISAPLYIMSIVQGTLAAWGIYWRGSDKSFWSSSDHGSDVIRIATIWVTFIWVMLFFCIAFTAIMATRYDLFHDVQDKFERQCQVCACWMMALMAITVWEPLCNFWGFEQSIDALAKDESRTFVRWWASFNVWWRSRAWMLRYVIDFGLPVLILSGVTGSTPLISVILQGMRTA</sequence>
<keyword evidence="4" id="KW-0812">Transmembrane</keyword>
<dbReference type="InterPro" id="IPR001752">
    <property type="entry name" value="Kinesin_motor_dom"/>
</dbReference>
<dbReference type="InterPro" id="IPR027417">
    <property type="entry name" value="P-loop_NTPase"/>
</dbReference>
<evidence type="ECO:0000313" key="7">
    <source>
        <dbReference type="Proteomes" id="UP001189429"/>
    </source>
</evidence>
<feature type="transmembrane region" description="Helical" evidence="4">
    <location>
        <begin position="707"/>
        <end position="726"/>
    </location>
</feature>
<feature type="compositionally biased region" description="Basic and acidic residues" evidence="3">
    <location>
        <begin position="1"/>
        <end position="13"/>
    </location>
</feature>
<dbReference type="PANTHER" id="PTHR47972">
    <property type="entry name" value="KINESIN-LIKE PROTEIN KLP-3"/>
    <property type="match status" value="1"/>
</dbReference>
<keyword evidence="1" id="KW-0505">Motor protein</keyword>
<keyword evidence="4" id="KW-0472">Membrane</keyword>
<dbReference type="Pfam" id="PF00225">
    <property type="entry name" value="Kinesin"/>
    <property type="match status" value="1"/>
</dbReference>
<protein>
    <recommendedName>
        <fullName evidence="5">Kinesin motor domain-containing protein</fullName>
    </recommendedName>
</protein>
<evidence type="ECO:0000256" key="3">
    <source>
        <dbReference type="SAM" id="MobiDB-lite"/>
    </source>
</evidence>
<evidence type="ECO:0000313" key="6">
    <source>
        <dbReference type="EMBL" id="CAK0821296.1"/>
    </source>
</evidence>
<dbReference type="PROSITE" id="PS50067">
    <property type="entry name" value="KINESIN_MOTOR_2"/>
    <property type="match status" value="1"/>
</dbReference>
<feature type="domain" description="Kinesin motor" evidence="5">
    <location>
        <begin position="348"/>
        <end position="570"/>
    </location>
</feature>
<accession>A0ABN9RRI0</accession>
<gene>
    <name evidence="6" type="ORF">PCOR1329_LOCUS22653</name>
</gene>
<dbReference type="PANTHER" id="PTHR47972:SF16">
    <property type="entry name" value="KINESIN-LIKE PROTEIN"/>
    <property type="match status" value="1"/>
</dbReference>
<dbReference type="PRINTS" id="PR00380">
    <property type="entry name" value="KINESINHEAVY"/>
</dbReference>
<feature type="transmembrane region" description="Helical" evidence="4">
    <location>
        <begin position="850"/>
        <end position="871"/>
    </location>
</feature>
<feature type="transmembrane region" description="Helical" evidence="4">
    <location>
        <begin position="660"/>
        <end position="677"/>
    </location>
</feature>
<keyword evidence="1" id="KW-0067">ATP-binding</keyword>
<feature type="coiled-coil region" evidence="2">
    <location>
        <begin position="63"/>
        <end position="90"/>
    </location>
</feature>
<dbReference type="SMART" id="SM00129">
    <property type="entry name" value="KISc"/>
    <property type="match status" value="1"/>
</dbReference>